<gene>
    <name evidence="1" type="ORF">TM35_000311670</name>
</gene>
<name>A0A1X0NMZ9_9TRYP</name>
<protein>
    <submittedName>
        <fullName evidence="1">Uncharacterized protein</fullName>
    </submittedName>
</protein>
<evidence type="ECO:0000313" key="2">
    <source>
        <dbReference type="Proteomes" id="UP000192257"/>
    </source>
</evidence>
<reference evidence="1 2" key="1">
    <citation type="submission" date="2017-03" db="EMBL/GenBank/DDBJ databases">
        <title>An alternative strategy for trypanosome survival in the mammalian bloodstream revealed through genome and transcriptome analysis of the ubiquitous bovine parasite Trypanosoma (Megatrypanum) theileri.</title>
        <authorList>
            <person name="Kelly S."/>
            <person name="Ivens A."/>
            <person name="Mott A."/>
            <person name="O'Neill E."/>
            <person name="Emms D."/>
            <person name="Macleod O."/>
            <person name="Voorheis P."/>
            <person name="Matthews J."/>
            <person name="Matthews K."/>
            <person name="Carrington M."/>
        </authorList>
    </citation>
    <scope>NUCLEOTIDE SEQUENCE [LARGE SCALE GENOMIC DNA]</scope>
    <source>
        <strain evidence="1">Edinburgh</strain>
    </source>
</reference>
<dbReference type="GeneID" id="39988428"/>
<sequence length="229" mass="24455">EAIAETVKWGQATNKSADEALTAKGVCDTSASTVKAIARKVDVFAMEVNNSETSLQNAQENHNKTQEFLTGARDAAQSARDAFNKWKEAVNATSVNAQKASEALKVFHHISVQVLNENSFGGVSSGSGDSREDEVMAAFEKASTVEDALIHALLVERDAQENIPAIEKEVISAQDALKRVEKTIEEVKKILPPAPLSPINGKDGSSSPALLRVPLLLLLLSVLGCMTVC</sequence>
<comment type="caution">
    <text evidence="1">The sequence shown here is derived from an EMBL/GenBank/DDBJ whole genome shotgun (WGS) entry which is preliminary data.</text>
</comment>
<proteinExistence type="predicted"/>
<dbReference type="Proteomes" id="UP000192257">
    <property type="component" value="Unassembled WGS sequence"/>
</dbReference>
<dbReference type="VEuPathDB" id="TriTrypDB:TM35_000311670"/>
<dbReference type="EMBL" id="NBCO01000031">
    <property type="protein sequence ID" value="ORC85981.1"/>
    <property type="molecule type" value="Genomic_DNA"/>
</dbReference>
<dbReference type="RefSeq" id="XP_028880047.1">
    <property type="nucleotide sequence ID" value="XM_029028648.1"/>
</dbReference>
<dbReference type="OrthoDB" id="10541804at2759"/>
<feature type="non-terminal residue" evidence="1">
    <location>
        <position position="1"/>
    </location>
</feature>
<organism evidence="1 2">
    <name type="scientific">Trypanosoma theileri</name>
    <dbReference type="NCBI Taxonomy" id="67003"/>
    <lineage>
        <taxon>Eukaryota</taxon>
        <taxon>Discoba</taxon>
        <taxon>Euglenozoa</taxon>
        <taxon>Kinetoplastea</taxon>
        <taxon>Metakinetoplastina</taxon>
        <taxon>Trypanosomatida</taxon>
        <taxon>Trypanosomatidae</taxon>
        <taxon>Trypanosoma</taxon>
    </lineage>
</organism>
<keyword evidence="2" id="KW-1185">Reference proteome</keyword>
<accession>A0A1X0NMZ9</accession>
<dbReference type="AlphaFoldDB" id="A0A1X0NMZ9"/>
<evidence type="ECO:0000313" key="1">
    <source>
        <dbReference type="EMBL" id="ORC85981.1"/>
    </source>
</evidence>